<dbReference type="EMBL" id="CP104003">
    <property type="protein sequence ID" value="UWM55200.1"/>
    <property type="molecule type" value="Genomic_DNA"/>
</dbReference>
<proteinExistence type="predicted"/>
<accession>A0A9E7U5A9</accession>
<protein>
    <submittedName>
        <fullName evidence="1">Uncharacterized protein</fullName>
    </submittedName>
</protein>
<dbReference type="AlphaFoldDB" id="A0A9E7U5A9"/>
<dbReference type="Proteomes" id="UP001057580">
    <property type="component" value="Chromosome"/>
</dbReference>
<organism evidence="1 2">
    <name type="scientific">Salinirubellus salinus</name>
    <dbReference type="NCBI Taxonomy" id="1364945"/>
    <lineage>
        <taxon>Archaea</taxon>
        <taxon>Methanobacteriati</taxon>
        <taxon>Methanobacteriota</taxon>
        <taxon>Stenosarchaea group</taxon>
        <taxon>Halobacteria</taxon>
        <taxon>Halobacteriales</taxon>
        <taxon>Natronomonadaceae</taxon>
        <taxon>Salinirubellus</taxon>
    </lineage>
</organism>
<name>A0A9E7U5A9_9EURY</name>
<dbReference type="RefSeq" id="WP_260594252.1">
    <property type="nucleotide sequence ID" value="NZ_CP104003.1"/>
</dbReference>
<sequence>MSQTQAASRAMQAVMEDGPLTPFGDVGVQESGNSPTRYVALPLDPAIALDLDQGSTVYRAYHAETNTFIFSTTPLFDLA</sequence>
<evidence type="ECO:0000313" key="1">
    <source>
        <dbReference type="EMBL" id="UWM55200.1"/>
    </source>
</evidence>
<evidence type="ECO:0000313" key="2">
    <source>
        <dbReference type="Proteomes" id="UP001057580"/>
    </source>
</evidence>
<dbReference type="KEGG" id="ssai:N0B31_02700"/>
<reference evidence="1" key="1">
    <citation type="submission" date="2022-09" db="EMBL/GenBank/DDBJ databases">
        <title>Diverse halophilic archaea isolated from saline environments.</title>
        <authorList>
            <person name="Cui H.-L."/>
        </authorList>
    </citation>
    <scope>NUCLEOTIDE SEQUENCE</scope>
    <source>
        <strain evidence="1">ZS-35-S2</strain>
    </source>
</reference>
<gene>
    <name evidence="1" type="ORF">N0B31_02700</name>
</gene>
<dbReference type="GeneID" id="74941296"/>
<keyword evidence="2" id="KW-1185">Reference proteome</keyword>